<dbReference type="Pfam" id="PF13855">
    <property type="entry name" value="LRR_8"/>
    <property type="match status" value="1"/>
</dbReference>
<comment type="catalytic activity">
    <reaction evidence="16">
        <text>L-threonyl-[protein] + ATP = O-phospho-L-threonyl-[protein] + ADP + H(+)</text>
        <dbReference type="Rhea" id="RHEA:46608"/>
        <dbReference type="Rhea" id="RHEA-COMP:11060"/>
        <dbReference type="Rhea" id="RHEA-COMP:11605"/>
        <dbReference type="ChEBI" id="CHEBI:15378"/>
        <dbReference type="ChEBI" id="CHEBI:30013"/>
        <dbReference type="ChEBI" id="CHEBI:30616"/>
        <dbReference type="ChEBI" id="CHEBI:61977"/>
        <dbReference type="ChEBI" id="CHEBI:456216"/>
        <dbReference type="EC" id="2.7.11.1"/>
    </reaction>
</comment>
<protein>
    <recommendedName>
        <fullName evidence="2">non-specific serine/threonine protein kinase</fullName>
        <ecNumber evidence="2">2.7.11.1</ecNumber>
    </recommendedName>
</protein>
<dbReference type="GO" id="GO:0004674">
    <property type="term" value="F:protein serine/threonine kinase activity"/>
    <property type="evidence" value="ECO:0007669"/>
    <property type="project" value="UniProtKB-KW"/>
</dbReference>
<evidence type="ECO:0000256" key="2">
    <source>
        <dbReference type="ARBA" id="ARBA00012513"/>
    </source>
</evidence>
<dbReference type="PANTHER" id="PTHR45631">
    <property type="entry name" value="OS07G0107800 PROTEIN-RELATED"/>
    <property type="match status" value="1"/>
</dbReference>
<accession>A0A6D2JXH0</accession>
<dbReference type="PROSITE" id="PS00108">
    <property type="entry name" value="PROTEIN_KINASE_ST"/>
    <property type="match status" value="1"/>
</dbReference>
<evidence type="ECO:0000256" key="6">
    <source>
        <dbReference type="ARBA" id="ARBA00022679"/>
    </source>
</evidence>
<gene>
    <name evidence="21" type="ORF">MERR_LOCUS31725</name>
</gene>
<dbReference type="Pfam" id="PF07714">
    <property type="entry name" value="PK_Tyr_Ser-Thr"/>
    <property type="match status" value="1"/>
</dbReference>
<dbReference type="SUPFAM" id="SSF52058">
    <property type="entry name" value="L domain-like"/>
    <property type="match status" value="1"/>
</dbReference>
<dbReference type="GO" id="GO:0005524">
    <property type="term" value="F:ATP binding"/>
    <property type="evidence" value="ECO:0007669"/>
    <property type="project" value="UniProtKB-KW"/>
</dbReference>
<dbReference type="PANTHER" id="PTHR45631:SF86">
    <property type="entry name" value="LEUCINE-RICH REPEAT PROTEIN KINASE FAMILY PROTEIN"/>
    <property type="match status" value="1"/>
</dbReference>
<dbReference type="FunFam" id="1.10.510.10:FF:000146">
    <property type="entry name" value="LRR receptor-like serine/threonine-protein kinase IOS1"/>
    <property type="match status" value="1"/>
</dbReference>
<evidence type="ECO:0000256" key="4">
    <source>
        <dbReference type="ARBA" id="ARBA00022553"/>
    </source>
</evidence>
<comment type="subcellular location">
    <subcellularLocation>
        <location evidence="1">Membrane</location>
        <topology evidence="1">Single-pass membrane protein</topology>
    </subcellularLocation>
</comment>
<keyword evidence="14" id="KW-0472">Membrane</keyword>
<organism evidence="21 22">
    <name type="scientific">Microthlaspi erraticum</name>
    <dbReference type="NCBI Taxonomy" id="1685480"/>
    <lineage>
        <taxon>Eukaryota</taxon>
        <taxon>Viridiplantae</taxon>
        <taxon>Streptophyta</taxon>
        <taxon>Embryophyta</taxon>
        <taxon>Tracheophyta</taxon>
        <taxon>Spermatophyta</taxon>
        <taxon>Magnoliopsida</taxon>
        <taxon>eudicotyledons</taxon>
        <taxon>Gunneridae</taxon>
        <taxon>Pentapetalae</taxon>
        <taxon>rosids</taxon>
        <taxon>malvids</taxon>
        <taxon>Brassicales</taxon>
        <taxon>Brassicaceae</taxon>
        <taxon>Coluteocarpeae</taxon>
        <taxon>Microthlaspi</taxon>
    </lineage>
</organism>
<dbReference type="PROSITE" id="PS50011">
    <property type="entry name" value="PROTEIN_KINASE_DOM"/>
    <property type="match status" value="1"/>
</dbReference>
<evidence type="ECO:0000256" key="7">
    <source>
        <dbReference type="ARBA" id="ARBA00022692"/>
    </source>
</evidence>
<dbReference type="InterPro" id="IPR001611">
    <property type="entry name" value="Leu-rich_rpt"/>
</dbReference>
<dbReference type="Gene3D" id="1.10.510.10">
    <property type="entry name" value="Transferase(Phosphotransferase) domain 1"/>
    <property type="match status" value="1"/>
</dbReference>
<sequence length="791" mass="88467">MERHYAFFVIFFLILYRLQADPIGFINVDCGLSIQESPYQESSTGLTYTSDDGLIQRGKSGKIAKEFEPSYNKPELTLRYFPDGVRNCYNVNVTRGTKYLIKTSFVYGNYDGLNLVPDFDLHIGPNLWLTVKADDSINELIHLSRSNSLQVCLVKTGASTPMINSLELRPLKNDIYITESGSLKYLYRAFFSNLKGYIEYPDDVYDRIWHQISPSKELKLLTTTLQVNTSNDYDLPQRVISTAVTPIDDKATTLEIPWTLESPTSKFYLFMHYAELKALQANETREFSVTMNGNVTLESYSPKFLRMQTVFSKAPKQCDGGKCLLQLVKTSKSTLPPLINANEVFTVIDFSQFETNGDEVIAIKNIQSTYGLSRINWQGDPCVPKKLLWDGLNCNNSNISMPPMITSLNLSSSGLTGIITLTIQDLTHLQELDLSNNNLIGGVPEFLADMKSLLVINLSGNNLSGLVPQKLLEKKMLKMNIEGNPKLHCPVGSCVSKAKEGGQQKKSIVAVKMLTHSSALGYKQFKAEVELLLRVHHKNLVGLVGYCEEGDKLALIYEYMANGDLDEHMSGKRGGSTLDWGTRLKISVESAQGLEYLHNGCKPLMVHRDVKTTNILLNEHFETKIADFGLSRSFPVEGETHVSTVVAGTIGYLNPEYYRTNWLTEKSDVYSFGVVLLAIITNQPVIDQNRVKRHVGEWVGVMLTKGDIKSIIDPNLRGDYDSGSAWKVVELAMSCLNPSSVTRPTMSQVVFELKECLVSENLRGGESQEMHSQSSREVSMTFGTEVNPTPR</sequence>
<evidence type="ECO:0000256" key="8">
    <source>
        <dbReference type="ARBA" id="ARBA00022729"/>
    </source>
</evidence>
<keyword evidence="10" id="KW-0547">Nucleotide-binding</keyword>
<feature type="chain" id="PRO_5025592395" description="non-specific serine/threonine protein kinase" evidence="19">
    <location>
        <begin position="21"/>
        <end position="791"/>
    </location>
</feature>
<evidence type="ECO:0000313" key="21">
    <source>
        <dbReference type="EMBL" id="CAA7044490.1"/>
    </source>
</evidence>
<dbReference type="Gene3D" id="3.30.200.20">
    <property type="entry name" value="Phosphorylase Kinase, domain 1"/>
    <property type="match status" value="1"/>
</dbReference>
<evidence type="ECO:0000256" key="11">
    <source>
        <dbReference type="ARBA" id="ARBA00022777"/>
    </source>
</evidence>
<keyword evidence="4" id="KW-0597">Phosphoprotein</keyword>
<feature type="compositionally biased region" description="Polar residues" evidence="18">
    <location>
        <begin position="770"/>
        <end position="791"/>
    </location>
</feature>
<keyword evidence="6" id="KW-0808">Transferase</keyword>
<dbReference type="InterPro" id="IPR024788">
    <property type="entry name" value="Malectin-like_Carb-bd_dom"/>
</dbReference>
<evidence type="ECO:0000256" key="18">
    <source>
        <dbReference type="SAM" id="MobiDB-lite"/>
    </source>
</evidence>
<evidence type="ECO:0000256" key="12">
    <source>
        <dbReference type="ARBA" id="ARBA00022840"/>
    </source>
</evidence>
<reference evidence="21" key="1">
    <citation type="submission" date="2020-01" db="EMBL/GenBank/DDBJ databases">
        <authorList>
            <person name="Mishra B."/>
        </authorList>
    </citation>
    <scope>NUCLEOTIDE SEQUENCE [LARGE SCALE GENOMIC DNA]</scope>
</reference>
<dbReference type="FunFam" id="3.80.10.10:FF:000129">
    <property type="entry name" value="Leucine-rich repeat receptor-like kinase"/>
    <property type="match status" value="1"/>
</dbReference>
<evidence type="ECO:0000313" key="22">
    <source>
        <dbReference type="Proteomes" id="UP000467841"/>
    </source>
</evidence>
<keyword evidence="22" id="KW-1185">Reference proteome</keyword>
<feature type="domain" description="Protein kinase" evidence="20">
    <location>
        <begin position="453"/>
        <end position="757"/>
    </location>
</feature>
<keyword evidence="3" id="KW-0723">Serine/threonine-protein kinase</keyword>
<dbReference type="Pfam" id="PF12819">
    <property type="entry name" value="Malectin_like"/>
    <property type="match status" value="1"/>
</dbReference>
<evidence type="ECO:0000256" key="10">
    <source>
        <dbReference type="ARBA" id="ARBA00022741"/>
    </source>
</evidence>
<evidence type="ECO:0000256" key="14">
    <source>
        <dbReference type="ARBA" id="ARBA00023136"/>
    </source>
</evidence>
<dbReference type="InterPro" id="IPR000719">
    <property type="entry name" value="Prot_kinase_dom"/>
</dbReference>
<dbReference type="InterPro" id="IPR011009">
    <property type="entry name" value="Kinase-like_dom_sf"/>
</dbReference>
<keyword evidence="11" id="KW-0418">Kinase</keyword>
<dbReference type="Proteomes" id="UP000467841">
    <property type="component" value="Unassembled WGS sequence"/>
</dbReference>
<keyword evidence="8 19" id="KW-0732">Signal</keyword>
<keyword evidence="13" id="KW-1133">Transmembrane helix</keyword>
<evidence type="ECO:0000256" key="13">
    <source>
        <dbReference type="ARBA" id="ARBA00022989"/>
    </source>
</evidence>
<keyword evidence="5" id="KW-0433">Leucine-rich repeat</keyword>
<dbReference type="SUPFAM" id="SSF56112">
    <property type="entry name" value="Protein kinase-like (PK-like)"/>
    <property type="match status" value="1"/>
</dbReference>
<dbReference type="InterPro" id="IPR032675">
    <property type="entry name" value="LRR_dom_sf"/>
</dbReference>
<evidence type="ECO:0000256" key="9">
    <source>
        <dbReference type="ARBA" id="ARBA00022737"/>
    </source>
</evidence>
<dbReference type="Gene3D" id="3.80.10.10">
    <property type="entry name" value="Ribonuclease Inhibitor"/>
    <property type="match status" value="1"/>
</dbReference>
<keyword evidence="7" id="KW-0812">Transmembrane</keyword>
<evidence type="ECO:0000259" key="20">
    <source>
        <dbReference type="PROSITE" id="PS50011"/>
    </source>
</evidence>
<dbReference type="EMBL" id="CACVBM020001301">
    <property type="protein sequence ID" value="CAA7044490.1"/>
    <property type="molecule type" value="Genomic_DNA"/>
</dbReference>
<evidence type="ECO:0000256" key="15">
    <source>
        <dbReference type="ARBA" id="ARBA00023170"/>
    </source>
</evidence>
<comment type="caution">
    <text evidence="21">The sequence shown here is derived from an EMBL/GenBank/DDBJ whole genome shotgun (WGS) entry which is preliminary data.</text>
</comment>
<dbReference type="InterPro" id="IPR001245">
    <property type="entry name" value="Ser-Thr/Tyr_kinase_cat_dom"/>
</dbReference>
<evidence type="ECO:0000256" key="16">
    <source>
        <dbReference type="ARBA" id="ARBA00047899"/>
    </source>
</evidence>
<evidence type="ECO:0000256" key="19">
    <source>
        <dbReference type="SAM" id="SignalP"/>
    </source>
</evidence>
<proteinExistence type="predicted"/>
<evidence type="ECO:0000256" key="3">
    <source>
        <dbReference type="ARBA" id="ARBA00022527"/>
    </source>
</evidence>
<name>A0A6D2JXH0_9BRAS</name>
<evidence type="ECO:0000256" key="5">
    <source>
        <dbReference type="ARBA" id="ARBA00022614"/>
    </source>
</evidence>
<keyword evidence="9" id="KW-0677">Repeat</keyword>
<dbReference type="EC" id="2.7.11.1" evidence="2"/>
<dbReference type="OrthoDB" id="1088393at2759"/>
<evidence type="ECO:0000256" key="1">
    <source>
        <dbReference type="ARBA" id="ARBA00004167"/>
    </source>
</evidence>
<feature type="region of interest" description="Disordered" evidence="18">
    <location>
        <begin position="764"/>
        <end position="791"/>
    </location>
</feature>
<dbReference type="AlphaFoldDB" id="A0A6D2JXH0"/>
<feature type="signal peptide" evidence="19">
    <location>
        <begin position="1"/>
        <end position="20"/>
    </location>
</feature>
<comment type="catalytic activity">
    <reaction evidence="17">
        <text>L-seryl-[protein] + ATP = O-phospho-L-seryl-[protein] + ADP + H(+)</text>
        <dbReference type="Rhea" id="RHEA:17989"/>
        <dbReference type="Rhea" id="RHEA-COMP:9863"/>
        <dbReference type="Rhea" id="RHEA-COMP:11604"/>
        <dbReference type="ChEBI" id="CHEBI:15378"/>
        <dbReference type="ChEBI" id="CHEBI:29999"/>
        <dbReference type="ChEBI" id="CHEBI:30616"/>
        <dbReference type="ChEBI" id="CHEBI:83421"/>
        <dbReference type="ChEBI" id="CHEBI:456216"/>
        <dbReference type="EC" id="2.7.11.1"/>
    </reaction>
</comment>
<evidence type="ECO:0000256" key="17">
    <source>
        <dbReference type="ARBA" id="ARBA00048679"/>
    </source>
</evidence>
<dbReference type="InterPro" id="IPR008271">
    <property type="entry name" value="Ser/Thr_kinase_AS"/>
</dbReference>
<keyword evidence="12" id="KW-0067">ATP-binding</keyword>
<dbReference type="GO" id="GO:0016020">
    <property type="term" value="C:membrane"/>
    <property type="evidence" value="ECO:0007669"/>
    <property type="project" value="UniProtKB-SubCell"/>
</dbReference>
<keyword evidence="15" id="KW-0675">Receptor</keyword>
<dbReference type="SMART" id="SM00220">
    <property type="entry name" value="S_TKc"/>
    <property type="match status" value="1"/>
</dbReference>